<organism evidence="1">
    <name type="scientific">bioreactor metagenome</name>
    <dbReference type="NCBI Taxonomy" id="1076179"/>
    <lineage>
        <taxon>unclassified sequences</taxon>
        <taxon>metagenomes</taxon>
        <taxon>ecological metagenomes</taxon>
    </lineage>
</organism>
<gene>
    <name evidence="1" type="ORF">SDC9_184566</name>
</gene>
<reference evidence="1" key="1">
    <citation type="submission" date="2019-08" db="EMBL/GenBank/DDBJ databases">
        <authorList>
            <person name="Kucharzyk K."/>
            <person name="Murdoch R.W."/>
            <person name="Higgins S."/>
            <person name="Loffler F."/>
        </authorList>
    </citation>
    <scope>NUCLEOTIDE SEQUENCE</scope>
</reference>
<dbReference type="EMBL" id="VSSQ01091506">
    <property type="protein sequence ID" value="MPN37050.1"/>
    <property type="molecule type" value="Genomic_DNA"/>
</dbReference>
<proteinExistence type="predicted"/>
<accession>A0A645HEA1</accession>
<evidence type="ECO:0000313" key="1">
    <source>
        <dbReference type="EMBL" id="MPN37050.1"/>
    </source>
</evidence>
<comment type="caution">
    <text evidence="1">The sequence shown here is derived from an EMBL/GenBank/DDBJ whole genome shotgun (WGS) entry which is preliminary data.</text>
</comment>
<dbReference type="AlphaFoldDB" id="A0A645HEA1"/>
<name>A0A645HEA1_9ZZZZ</name>
<protein>
    <submittedName>
        <fullName evidence="1">Uncharacterized protein</fullName>
    </submittedName>
</protein>
<sequence>MFSRSLDWGIAAFTSDPQLLVVLKSKIDTKDIQNRIIKLSPTDILITRKFKVRYSITNPGGKPLVESEDMFAHILINSEPTYKAFIITDRMTPFELDDSTEGWHIVEDDNPNLKKSLSRHQGFAYTLDAFKHKNDISNTTENNHAYRLW</sequence>